<sequence>MNAWMIFGLLRLSPQFNNSSFLTCSSIEPYHQRQGCITYLVTLIIGFFISALYILSSILTAWLWTRSSSATNTNPNPNQSNLDSESSKSSLSLTLSKLNQIRNSQIVNDFSEFQDGEFRHSEIHAEMSLKEFVELNKRFSHLFNDGSEFNGTDGTIVIFRRPSPSYLRYEQSSRNNSLCESYLEANRRKYMSEYSLDSSFSRTYGSIIIPRKYLPSTARSETDSTNSMLSRCDGSILVGRNQITSTYSDNSSKRLSSAFSDQTTSSKYDGSIIIKLVE</sequence>
<organism evidence="2 3">
    <name type="scientific">Funneliformis mosseae</name>
    <name type="common">Endomycorrhizal fungus</name>
    <name type="synonym">Glomus mosseae</name>
    <dbReference type="NCBI Taxonomy" id="27381"/>
    <lineage>
        <taxon>Eukaryota</taxon>
        <taxon>Fungi</taxon>
        <taxon>Fungi incertae sedis</taxon>
        <taxon>Mucoromycota</taxon>
        <taxon>Glomeromycotina</taxon>
        <taxon>Glomeromycetes</taxon>
        <taxon>Glomerales</taxon>
        <taxon>Glomeraceae</taxon>
        <taxon>Funneliformis</taxon>
    </lineage>
</organism>
<keyword evidence="3" id="KW-1185">Reference proteome</keyword>
<dbReference type="EMBL" id="CAJVPP010000186">
    <property type="protein sequence ID" value="CAG8452688.1"/>
    <property type="molecule type" value="Genomic_DNA"/>
</dbReference>
<evidence type="ECO:0000256" key="1">
    <source>
        <dbReference type="SAM" id="Phobius"/>
    </source>
</evidence>
<reference evidence="2" key="1">
    <citation type="submission" date="2021-06" db="EMBL/GenBank/DDBJ databases">
        <authorList>
            <person name="Kallberg Y."/>
            <person name="Tangrot J."/>
            <person name="Rosling A."/>
        </authorList>
    </citation>
    <scope>NUCLEOTIDE SEQUENCE</scope>
    <source>
        <strain evidence="2">87-6 pot B 2015</strain>
    </source>
</reference>
<protein>
    <submittedName>
        <fullName evidence="2">4633_t:CDS:1</fullName>
    </submittedName>
</protein>
<dbReference type="AlphaFoldDB" id="A0A9N8YXG7"/>
<gene>
    <name evidence="2" type="ORF">FMOSSE_LOCUS1609</name>
</gene>
<evidence type="ECO:0000313" key="2">
    <source>
        <dbReference type="EMBL" id="CAG8452688.1"/>
    </source>
</evidence>
<keyword evidence="1" id="KW-0812">Transmembrane</keyword>
<accession>A0A9N8YXG7</accession>
<feature type="transmembrane region" description="Helical" evidence="1">
    <location>
        <begin position="37"/>
        <end position="64"/>
    </location>
</feature>
<evidence type="ECO:0000313" key="3">
    <source>
        <dbReference type="Proteomes" id="UP000789375"/>
    </source>
</evidence>
<keyword evidence="1" id="KW-0472">Membrane</keyword>
<dbReference type="Proteomes" id="UP000789375">
    <property type="component" value="Unassembled WGS sequence"/>
</dbReference>
<keyword evidence="1" id="KW-1133">Transmembrane helix</keyword>
<name>A0A9N8YXG7_FUNMO</name>
<comment type="caution">
    <text evidence="2">The sequence shown here is derived from an EMBL/GenBank/DDBJ whole genome shotgun (WGS) entry which is preliminary data.</text>
</comment>
<proteinExistence type="predicted"/>